<evidence type="ECO:0000313" key="3">
    <source>
        <dbReference type="Proteomes" id="UP001652582"/>
    </source>
</evidence>
<keyword evidence="3" id="KW-1185">Reference proteome</keyword>
<gene>
    <name evidence="4" type="primary">LOC128198744</name>
</gene>
<protein>
    <submittedName>
        <fullName evidence="4">Uncharacterized protein LOC128198744</fullName>
    </submittedName>
</protein>
<organism evidence="3 4">
    <name type="scientific">Bicyclus anynana</name>
    <name type="common">Squinting bush brown butterfly</name>
    <dbReference type="NCBI Taxonomy" id="110368"/>
    <lineage>
        <taxon>Eukaryota</taxon>
        <taxon>Metazoa</taxon>
        <taxon>Ecdysozoa</taxon>
        <taxon>Arthropoda</taxon>
        <taxon>Hexapoda</taxon>
        <taxon>Insecta</taxon>
        <taxon>Pterygota</taxon>
        <taxon>Neoptera</taxon>
        <taxon>Endopterygota</taxon>
        <taxon>Lepidoptera</taxon>
        <taxon>Glossata</taxon>
        <taxon>Ditrysia</taxon>
        <taxon>Papilionoidea</taxon>
        <taxon>Nymphalidae</taxon>
        <taxon>Satyrinae</taxon>
        <taxon>Satyrini</taxon>
        <taxon>Mycalesina</taxon>
        <taxon>Bicyclus</taxon>
    </lineage>
</organism>
<dbReference type="RefSeq" id="XP_052741484.1">
    <property type="nucleotide sequence ID" value="XM_052885524.1"/>
</dbReference>
<dbReference type="Pfam" id="PF25298">
    <property type="entry name" value="Baculo_FP_2nd"/>
    <property type="match status" value="1"/>
</dbReference>
<dbReference type="InterPro" id="IPR057251">
    <property type="entry name" value="FP_C"/>
</dbReference>
<accession>A0ABM3LQZ4</accession>
<reference evidence="4" key="1">
    <citation type="submission" date="2025-08" db="UniProtKB">
        <authorList>
            <consortium name="RefSeq"/>
        </authorList>
    </citation>
    <scope>IDENTIFICATION</scope>
</reference>
<evidence type="ECO:0000256" key="1">
    <source>
        <dbReference type="SAM" id="Coils"/>
    </source>
</evidence>
<keyword evidence="1" id="KW-0175">Coiled coil</keyword>
<feature type="coiled-coil region" evidence="1">
    <location>
        <begin position="23"/>
        <end position="78"/>
    </location>
</feature>
<name>A0ABM3LQZ4_BICAN</name>
<evidence type="ECO:0000313" key="4">
    <source>
        <dbReference type="RefSeq" id="XP_052741484.1"/>
    </source>
</evidence>
<dbReference type="GeneID" id="128198744"/>
<proteinExistence type="predicted"/>
<feature type="domain" description="FP protein C-terminal" evidence="2">
    <location>
        <begin position="207"/>
        <end position="258"/>
    </location>
</feature>
<dbReference type="Proteomes" id="UP001652582">
    <property type="component" value="Chromosome 14"/>
</dbReference>
<sequence length="270" mass="31423">MHKKPQFQFRYIHTPSFDLSIEIRLFREEIHGLRKELKEFRADLCDIQEAISTCKLQMDDFNSRLINLEEKVEILSSHKGTETSKLEETILQLKSDIDERDQDLLQGDIEISNLPEVNGENPYHTVICIATKLGIDIDERDIVHAERVGKKSESEGAGRGRRVVVRLSRPKLRDDFLRNARTRRGITTEGLGLDPPTRRFYVNERLTKKNKSLFYLVRETAKQARWRFTWTKKGKIYTRQGEGKPAHQIKSESDIKRVFGDFSVGVKESH</sequence>
<evidence type="ECO:0000259" key="2">
    <source>
        <dbReference type="Pfam" id="PF25298"/>
    </source>
</evidence>